<evidence type="ECO:0000313" key="3">
    <source>
        <dbReference type="Proteomes" id="UP000177268"/>
    </source>
</evidence>
<dbReference type="AlphaFoldDB" id="A0A1F5ZGP1"/>
<feature type="transmembrane region" description="Helical" evidence="1">
    <location>
        <begin position="187"/>
        <end position="207"/>
    </location>
</feature>
<dbReference type="Proteomes" id="UP000177268">
    <property type="component" value="Unassembled WGS sequence"/>
</dbReference>
<feature type="transmembrane region" description="Helical" evidence="1">
    <location>
        <begin position="67"/>
        <end position="85"/>
    </location>
</feature>
<keyword evidence="1" id="KW-0812">Transmembrane</keyword>
<feature type="transmembrane region" description="Helical" evidence="1">
    <location>
        <begin position="321"/>
        <end position="342"/>
    </location>
</feature>
<dbReference type="EMBL" id="MFIZ01000033">
    <property type="protein sequence ID" value="OGG11297.1"/>
    <property type="molecule type" value="Genomic_DNA"/>
</dbReference>
<dbReference type="STRING" id="1798370.A2Z00_02330"/>
<feature type="transmembrane region" description="Helical" evidence="1">
    <location>
        <begin position="427"/>
        <end position="447"/>
    </location>
</feature>
<evidence type="ECO:0000313" key="2">
    <source>
        <dbReference type="EMBL" id="OGG11297.1"/>
    </source>
</evidence>
<feature type="transmembrane region" description="Helical" evidence="1">
    <location>
        <begin position="32"/>
        <end position="55"/>
    </location>
</feature>
<evidence type="ECO:0008006" key="4">
    <source>
        <dbReference type="Google" id="ProtNLM"/>
    </source>
</evidence>
<feature type="transmembrane region" description="Helical" evidence="1">
    <location>
        <begin position="480"/>
        <end position="502"/>
    </location>
</feature>
<organism evidence="2 3">
    <name type="scientific">Candidatus Gottesmanbacteria bacterium RBG_13_45_10</name>
    <dbReference type="NCBI Taxonomy" id="1798370"/>
    <lineage>
        <taxon>Bacteria</taxon>
        <taxon>Candidatus Gottesmaniibacteriota</taxon>
    </lineage>
</organism>
<feature type="transmembrane region" description="Helical" evidence="1">
    <location>
        <begin position="349"/>
        <end position="368"/>
    </location>
</feature>
<feature type="transmembrane region" description="Helical" evidence="1">
    <location>
        <begin position="165"/>
        <end position="181"/>
    </location>
</feature>
<name>A0A1F5ZGP1_9BACT</name>
<accession>A0A1F5ZGP1</accession>
<feature type="transmembrane region" description="Helical" evidence="1">
    <location>
        <begin position="401"/>
        <end position="420"/>
    </location>
</feature>
<comment type="caution">
    <text evidence="2">The sequence shown here is derived from an EMBL/GenBank/DDBJ whole genome shotgun (WGS) entry which is preliminary data.</text>
</comment>
<feature type="transmembrane region" description="Helical" evidence="1">
    <location>
        <begin position="283"/>
        <end position="301"/>
    </location>
</feature>
<feature type="transmembrane region" description="Helical" evidence="1">
    <location>
        <begin position="97"/>
        <end position="115"/>
    </location>
</feature>
<proteinExistence type="predicted"/>
<protein>
    <recommendedName>
        <fullName evidence="4">Glycosyltransferase RgtA/B/C/D-like domain-containing protein</fullName>
    </recommendedName>
</protein>
<evidence type="ECO:0000256" key="1">
    <source>
        <dbReference type="SAM" id="Phobius"/>
    </source>
</evidence>
<gene>
    <name evidence="2" type="ORF">A2Z00_02330</name>
</gene>
<feature type="transmembrane region" description="Helical" evidence="1">
    <location>
        <begin position="219"/>
        <end position="239"/>
    </location>
</feature>
<feature type="transmembrane region" description="Helical" evidence="1">
    <location>
        <begin position="6"/>
        <end position="25"/>
    </location>
</feature>
<reference evidence="2 3" key="1">
    <citation type="journal article" date="2016" name="Nat. Commun.">
        <title>Thousands of microbial genomes shed light on interconnected biogeochemical processes in an aquifer system.</title>
        <authorList>
            <person name="Anantharaman K."/>
            <person name="Brown C.T."/>
            <person name="Hug L.A."/>
            <person name="Sharon I."/>
            <person name="Castelle C.J."/>
            <person name="Probst A.J."/>
            <person name="Thomas B.C."/>
            <person name="Singh A."/>
            <person name="Wilkins M.J."/>
            <person name="Karaoz U."/>
            <person name="Brodie E.L."/>
            <person name="Williams K.H."/>
            <person name="Hubbard S.S."/>
            <person name="Banfield J.F."/>
        </authorList>
    </citation>
    <scope>NUCLEOTIDE SEQUENCE [LARGE SCALE GENOMIC DNA]</scope>
</reference>
<feature type="transmembrane region" description="Helical" evidence="1">
    <location>
        <begin position="453"/>
        <end position="473"/>
    </location>
</feature>
<keyword evidence="1" id="KW-1133">Transmembrane helix</keyword>
<sequence>MQQILHFFILAVYLVSLFFLGSIVVRKWFVGLPRLLMIIGEMIVGIGIGVPITYFLSCIMTFTGEPILWATILFIGVSIAVGRLVKVKRKASGSPLTISDMLIVLFSFIFGSWLMMKTFRAGGGGQLFVGSNNVFDFAHALGIIRSFSWGNNIPLSSPFESGLPFFYHFFFYFFVALWEYFGVPIVWAMNILSILSFASLLVMVYFLPQVLMKQGKLVGWVAVLLTITHSTLTFWYLIFQKGFNTSFVHTIWRLPTYPFAGPFDGSVISIFMTLNNYVNQRHLAFGIALGLFLIMCLIKLFDDKQLTKVKSSVLGVVTGCMFFWNIPISAIVGAIIVFFMLFKRRLSEAVAFSVSALIVVGIFLAPFIPGWKSVWSLILVVQGVQIGDVAGRIPEWNIFQYWWANLGILPVVALLGWLVIPKDRRRTMLPFLLLFIGLCFFAAYGKRGFDQKFLSFLIIPINILAATAGIWLWKQKSVMVKFVSIIIVFVLTISGFVDLFAIKNEFAFPLVEGDMVPVISWIGTNTPKNAVFVSYRDMIDPIVFAGRKNFFGFFGNLGWNVRSEPVGRIYRGDVGLARASDISYVLIPKWKKSDFPYIVNEQFFRSHFATAFESERYVIFRTK</sequence>
<keyword evidence="1" id="KW-0472">Membrane</keyword>